<evidence type="ECO:0000259" key="5">
    <source>
        <dbReference type="PROSITE" id="PS50931"/>
    </source>
</evidence>
<dbReference type="SUPFAM" id="SSF46785">
    <property type="entry name" value="Winged helix' DNA-binding domain"/>
    <property type="match status" value="1"/>
</dbReference>
<keyword evidence="4" id="KW-0804">Transcription</keyword>
<dbReference type="Proteomes" id="UP000581688">
    <property type="component" value="Unassembled WGS sequence"/>
</dbReference>
<dbReference type="InterPro" id="IPR036388">
    <property type="entry name" value="WH-like_DNA-bd_sf"/>
</dbReference>
<dbReference type="Pfam" id="PF03466">
    <property type="entry name" value="LysR_substrate"/>
    <property type="match status" value="1"/>
</dbReference>
<accession>A0A841Q595</accession>
<evidence type="ECO:0000256" key="3">
    <source>
        <dbReference type="ARBA" id="ARBA00023125"/>
    </source>
</evidence>
<name>A0A841Q595_9BACI</name>
<dbReference type="GO" id="GO:0000976">
    <property type="term" value="F:transcription cis-regulatory region binding"/>
    <property type="evidence" value="ECO:0007669"/>
    <property type="project" value="TreeGrafter"/>
</dbReference>
<dbReference type="InterPro" id="IPR005119">
    <property type="entry name" value="LysR_subst-bd"/>
</dbReference>
<dbReference type="AlphaFoldDB" id="A0A841Q595"/>
<gene>
    <name evidence="6" type="ORF">HNQ94_001986</name>
</gene>
<evidence type="ECO:0000313" key="6">
    <source>
        <dbReference type="EMBL" id="MBB6453537.1"/>
    </source>
</evidence>
<dbReference type="PANTHER" id="PTHR30126:SF40">
    <property type="entry name" value="HTH-TYPE TRANSCRIPTIONAL REGULATOR GLTR"/>
    <property type="match status" value="1"/>
</dbReference>
<dbReference type="PANTHER" id="PTHR30126">
    <property type="entry name" value="HTH-TYPE TRANSCRIPTIONAL REGULATOR"/>
    <property type="match status" value="1"/>
</dbReference>
<dbReference type="PRINTS" id="PR00039">
    <property type="entry name" value="HTHLYSR"/>
</dbReference>
<dbReference type="GO" id="GO:0003700">
    <property type="term" value="F:DNA-binding transcription factor activity"/>
    <property type="evidence" value="ECO:0007669"/>
    <property type="project" value="InterPro"/>
</dbReference>
<dbReference type="RefSeq" id="WP_174496110.1">
    <property type="nucleotide sequence ID" value="NZ_CADDWK010000006.1"/>
</dbReference>
<keyword evidence="7" id="KW-1185">Reference proteome</keyword>
<dbReference type="EMBL" id="JACHGH010000005">
    <property type="protein sequence ID" value="MBB6453537.1"/>
    <property type="molecule type" value="Genomic_DNA"/>
</dbReference>
<dbReference type="CDD" id="cd05466">
    <property type="entry name" value="PBP2_LTTR_substrate"/>
    <property type="match status" value="1"/>
</dbReference>
<dbReference type="Pfam" id="PF00126">
    <property type="entry name" value="HTH_1"/>
    <property type="match status" value="1"/>
</dbReference>
<organism evidence="6 7">
    <name type="scientific">Salirhabdus euzebyi</name>
    <dbReference type="NCBI Taxonomy" id="394506"/>
    <lineage>
        <taxon>Bacteria</taxon>
        <taxon>Bacillati</taxon>
        <taxon>Bacillota</taxon>
        <taxon>Bacilli</taxon>
        <taxon>Bacillales</taxon>
        <taxon>Bacillaceae</taxon>
        <taxon>Salirhabdus</taxon>
    </lineage>
</organism>
<keyword evidence="2" id="KW-0805">Transcription regulation</keyword>
<dbReference type="Gene3D" id="1.10.10.10">
    <property type="entry name" value="Winged helix-like DNA-binding domain superfamily/Winged helix DNA-binding domain"/>
    <property type="match status" value="1"/>
</dbReference>
<proteinExistence type="inferred from homology"/>
<evidence type="ECO:0000313" key="7">
    <source>
        <dbReference type="Proteomes" id="UP000581688"/>
    </source>
</evidence>
<dbReference type="Gene3D" id="3.40.190.290">
    <property type="match status" value="1"/>
</dbReference>
<keyword evidence="3 6" id="KW-0238">DNA-binding</keyword>
<dbReference type="InterPro" id="IPR000847">
    <property type="entry name" value="LysR_HTH_N"/>
</dbReference>
<dbReference type="PROSITE" id="PS50931">
    <property type="entry name" value="HTH_LYSR"/>
    <property type="match status" value="1"/>
</dbReference>
<comment type="caution">
    <text evidence="6">The sequence shown here is derived from an EMBL/GenBank/DDBJ whole genome shotgun (WGS) entry which is preliminary data.</text>
</comment>
<protein>
    <submittedName>
        <fullName evidence="6">DNA-binding transcriptional LysR family regulator</fullName>
    </submittedName>
</protein>
<feature type="domain" description="HTH lysR-type" evidence="5">
    <location>
        <begin position="1"/>
        <end position="57"/>
    </location>
</feature>
<evidence type="ECO:0000256" key="1">
    <source>
        <dbReference type="ARBA" id="ARBA00009437"/>
    </source>
</evidence>
<reference evidence="6 7" key="1">
    <citation type="submission" date="2020-08" db="EMBL/GenBank/DDBJ databases">
        <title>Genomic Encyclopedia of Type Strains, Phase IV (KMG-IV): sequencing the most valuable type-strain genomes for metagenomic binning, comparative biology and taxonomic classification.</title>
        <authorList>
            <person name="Goeker M."/>
        </authorList>
    </citation>
    <scope>NUCLEOTIDE SEQUENCE [LARGE SCALE GENOMIC DNA]</scope>
    <source>
        <strain evidence="6 7">DSM 19612</strain>
    </source>
</reference>
<evidence type="ECO:0000256" key="4">
    <source>
        <dbReference type="ARBA" id="ARBA00023163"/>
    </source>
</evidence>
<dbReference type="SUPFAM" id="SSF53850">
    <property type="entry name" value="Periplasmic binding protein-like II"/>
    <property type="match status" value="1"/>
</dbReference>
<evidence type="ECO:0000256" key="2">
    <source>
        <dbReference type="ARBA" id="ARBA00023015"/>
    </source>
</evidence>
<dbReference type="InterPro" id="IPR036390">
    <property type="entry name" value="WH_DNA-bd_sf"/>
</dbReference>
<sequence>MIELFQTFIKVVESGSLSEAARILHTNQPNITVRIQKLEHHLGVSLFDREGKKLILNEIGKKTFNQAKSLYLAYDDLIQDIRQHNNPNHGHIRIGGGFPVLNSILPPFLHDFHKEFPNVTYGLQIGTSEEIYKLVEQYEIDFGFITTTKEREMIEHIDLGLGTKIFLVVPEGHPYTKSTNISKELLTELPFITFKQSSNYMNFLIDYLGQHGVEIKSTVEADHLEIMVKMVEEGMGASFLPLTENKEYVRNRKVTCMDIDQIDFPIKYIQLIYRKNRFMSPSFEQFISSVTRYSAR</sequence>
<comment type="similarity">
    <text evidence="1">Belongs to the LysR transcriptional regulatory family.</text>
</comment>